<evidence type="ECO:0000313" key="2">
    <source>
        <dbReference type="Proteomes" id="UP001501081"/>
    </source>
</evidence>
<evidence type="ECO:0000313" key="1">
    <source>
        <dbReference type="EMBL" id="GAA3973746.1"/>
    </source>
</evidence>
<evidence type="ECO:0008006" key="3">
    <source>
        <dbReference type="Google" id="ProtNLM"/>
    </source>
</evidence>
<dbReference type="Proteomes" id="UP001501081">
    <property type="component" value="Unassembled WGS sequence"/>
</dbReference>
<comment type="caution">
    <text evidence="1">The sequence shown here is derived from an EMBL/GenBank/DDBJ whole genome shotgun (WGS) entry which is preliminary data.</text>
</comment>
<dbReference type="Gene3D" id="2.160.20.120">
    <property type="match status" value="1"/>
</dbReference>
<protein>
    <recommendedName>
        <fullName evidence="3">Auto-transporter adhesin head GIN domain-containing protein</fullName>
    </recommendedName>
</protein>
<accession>A0ABP7PZ14</accession>
<dbReference type="RefSeq" id="WP_344767986.1">
    <property type="nucleotide sequence ID" value="NZ_BAABAK010000015.1"/>
</dbReference>
<sequence>MKTSNKLLIALAISLILIPIIVIAITVKMNYTDKKNALKENKNEAHFNTPSEGYLSEKISKSFTAVEILDGRGLELDIVLIKDDNTGVKISEEFKNLISYDVNDLGVLQISFKSAVEQKYRRAQLYIYAPNIVDFSASKGNSLSLWISNRDSLNLKASRIGSVWLNSDSKLNSLSMLADSVQQFSMDKKTISSLDLTLKNADFKTEASSFRSLKINAVGTSNIEIDGDESKKDKYIIDDLAIKTEGKSNINLTNIKVNKASGSLSDSTKVNMPVYVLKTMFKN</sequence>
<name>A0ABP7PZ14_9SPHI</name>
<reference evidence="2" key="1">
    <citation type="journal article" date="2019" name="Int. J. Syst. Evol. Microbiol.">
        <title>The Global Catalogue of Microorganisms (GCM) 10K type strain sequencing project: providing services to taxonomists for standard genome sequencing and annotation.</title>
        <authorList>
            <consortium name="The Broad Institute Genomics Platform"/>
            <consortium name="The Broad Institute Genome Sequencing Center for Infectious Disease"/>
            <person name="Wu L."/>
            <person name="Ma J."/>
        </authorList>
    </citation>
    <scope>NUCLEOTIDE SEQUENCE [LARGE SCALE GENOMIC DNA]</scope>
    <source>
        <strain evidence="2">JCM 17338</strain>
    </source>
</reference>
<dbReference type="EMBL" id="BAABAK010000015">
    <property type="protein sequence ID" value="GAA3973746.1"/>
    <property type="molecule type" value="Genomic_DNA"/>
</dbReference>
<proteinExistence type="predicted"/>
<organism evidence="1 2">
    <name type="scientific">Pedobacter ginsengiterrae</name>
    <dbReference type="NCBI Taxonomy" id="871696"/>
    <lineage>
        <taxon>Bacteria</taxon>
        <taxon>Pseudomonadati</taxon>
        <taxon>Bacteroidota</taxon>
        <taxon>Sphingobacteriia</taxon>
        <taxon>Sphingobacteriales</taxon>
        <taxon>Sphingobacteriaceae</taxon>
        <taxon>Pedobacter</taxon>
    </lineage>
</organism>
<gene>
    <name evidence="1" type="ORF">GCM10022246_27670</name>
</gene>
<keyword evidence="2" id="KW-1185">Reference proteome</keyword>